<dbReference type="GO" id="GO:0030686">
    <property type="term" value="C:90S preribosome"/>
    <property type="evidence" value="ECO:0007669"/>
    <property type="project" value="TreeGrafter"/>
</dbReference>
<evidence type="ECO:0000256" key="7">
    <source>
        <dbReference type="ARBA" id="ARBA00031929"/>
    </source>
</evidence>
<dbReference type="GO" id="GO:0000447">
    <property type="term" value="P:endonucleolytic cleavage in ITS1 to separate SSU-rRNA from 5.8S rRNA and LSU-rRNA from tricistronic rRNA transcript (SSU-rRNA, 5.8S rRNA, LSU-rRNA)"/>
    <property type="evidence" value="ECO:0007669"/>
    <property type="project" value="TreeGrafter"/>
</dbReference>
<evidence type="ECO:0000256" key="3">
    <source>
        <dbReference type="ARBA" id="ARBA00016427"/>
    </source>
</evidence>
<dbReference type="GO" id="GO:0003729">
    <property type="term" value="F:mRNA binding"/>
    <property type="evidence" value="ECO:0007669"/>
    <property type="project" value="UniProtKB-ARBA"/>
</dbReference>
<evidence type="ECO:0000256" key="1">
    <source>
        <dbReference type="ARBA" id="ARBA00004604"/>
    </source>
</evidence>
<dbReference type="OrthoDB" id="392571at2759"/>
<dbReference type="PANTHER" id="PTHR13102:SF0">
    <property type="entry name" value="NUCLEOLAR PROTEIN 9"/>
    <property type="match status" value="1"/>
</dbReference>
<dbReference type="PROSITE" id="PS50303">
    <property type="entry name" value="PUM_HD"/>
    <property type="match status" value="1"/>
</dbReference>
<proteinExistence type="inferred from homology"/>
<dbReference type="EMBL" id="CP014587">
    <property type="protein sequence ID" value="ANZ77572.1"/>
    <property type="molecule type" value="Genomic_DNA"/>
</dbReference>
<organism evidence="11 12">
    <name type="scientific">Komagataella pastoris</name>
    <name type="common">Yeast</name>
    <name type="synonym">Pichia pastoris</name>
    <dbReference type="NCBI Taxonomy" id="4922"/>
    <lineage>
        <taxon>Eukaryota</taxon>
        <taxon>Fungi</taxon>
        <taxon>Dikarya</taxon>
        <taxon>Ascomycota</taxon>
        <taxon>Saccharomycotina</taxon>
        <taxon>Pichiomycetes</taxon>
        <taxon>Pichiales</taxon>
        <taxon>Pichiaceae</taxon>
        <taxon>Komagataella</taxon>
    </lineage>
</organism>
<feature type="region of interest" description="Disordered" evidence="9">
    <location>
        <begin position="1"/>
        <end position="31"/>
    </location>
</feature>
<dbReference type="AlphaFoldDB" id="A0A1B2JHW6"/>
<evidence type="ECO:0000256" key="6">
    <source>
        <dbReference type="ARBA" id="ARBA00030932"/>
    </source>
</evidence>
<reference evidence="11 12" key="1">
    <citation type="submission" date="2016-02" db="EMBL/GenBank/DDBJ databases">
        <title>Comparative genomic and transcriptomic foundation for Pichia pastoris.</title>
        <authorList>
            <person name="Love K.R."/>
            <person name="Shah K.A."/>
            <person name="Whittaker C.A."/>
            <person name="Wu J."/>
            <person name="Bartlett M.C."/>
            <person name="Ma D."/>
            <person name="Leeson R.L."/>
            <person name="Priest M."/>
            <person name="Young S.K."/>
            <person name="Love J.C."/>
        </authorList>
    </citation>
    <scope>NUCLEOTIDE SEQUENCE [LARGE SCALE GENOMIC DNA]</scope>
    <source>
        <strain evidence="11 12">ATCC 28485</strain>
    </source>
</reference>
<dbReference type="InterPro" id="IPR040000">
    <property type="entry name" value="NOP9"/>
</dbReference>
<evidence type="ECO:0000313" key="11">
    <source>
        <dbReference type="EMBL" id="ANZ77572.1"/>
    </source>
</evidence>
<feature type="region of interest" description="Disordered" evidence="9">
    <location>
        <begin position="620"/>
        <end position="645"/>
    </location>
</feature>
<keyword evidence="4" id="KW-0677">Repeat</keyword>
<dbReference type="SMART" id="SM00025">
    <property type="entry name" value="Pumilio"/>
    <property type="match status" value="8"/>
</dbReference>
<dbReference type="Proteomes" id="UP000094565">
    <property type="component" value="Chromosome 4"/>
</dbReference>
<dbReference type="GO" id="GO:0010629">
    <property type="term" value="P:negative regulation of gene expression"/>
    <property type="evidence" value="ECO:0007669"/>
    <property type="project" value="UniProtKB-ARBA"/>
</dbReference>
<evidence type="ECO:0000256" key="9">
    <source>
        <dbReference type="SAM" id="MobiDB-lite"/>
    </source>
</evidence>
<keyword evidence="5" id="KW-0539">Nucleus</keyword>
<dbReference type="PANTHER" id="PTHR13102">
    <property type="entry name" value="NUCLEOLAR PROTEIN 9"/>
    <property type="match status" value="1"/>
</dbReference>
<evidence type="ECO:0000313" key="12">
    <source>
        <dbReference type="Proteomes" id="UP000094565"/>
    </source>
</evidence>
<dbReference type="InterPro" id="IPR001313">
    <property type="entry name" value="Pumilio_RNA-bd_rpt"/>
</dbReference>
<feature type="domain" description="PUM-HD" evidence="10">
    <location>
        <begin position="14"/>
        <end position="379"/>
    </location>
</feature>
<dbReference type="Gene3D" id="1.25.10.10">
    <property type="entry name" value="Leucine-rich Repeat Variant"/>
    <property type="match status" value="3"/>
</dbReference>
<sequence>MAKERGRRNLKKVKESSQSEGVKATKVDPSPTREAAQIDVNTFFGLVNSEELDYFKQAESTLNANAFENSEEKQGFVSSVFEEAKGKELKLVTNQICSKLMERLILNGSDIQVKRLFKAFNGHFLSLAVHKYSSHVLETLFIRSAAVIENELLNNYQEKEAEQEEGDEVFATMENMTLFMLAELSSSIQKLIVHPYGSHVIRLLLLIVGARELPSSVMSNSILRSKKSKIARKMIEIKDNQDSNRAYQVPAGFKDELQELLGLISKDKDSKQLRELAIDKIASPVIQLCIQLEGLVDKDRTIWTTIFPEVDDKDPKEEAFVEYLLSDPIGSHFFQAAIKYQKPKTIHRLYDLYIKDRLLKLAKRETTGAFVVKELLGKLKATDVTEMLDILIPHLSELIENNLEIGQAIVDASIARNSYGKEGIISQFLKVFNEANVLESVLKLSTSTLGNTKNDWPTAEERRCAIFLEKLVEYDDSFLNAVIAALLDLPEERFIQMCMHGVFSHVVESVLVIERVDIVKRRRLLNIFTEHVVTLSCNAYGSHIMDKLWQFSIKLNLFKDRIALALFENKDKIKDSIYGKLVWKNWSMELYCRRMYDWKNLIKQQELEFFPDHRGAPTLLKKRPLEEPKKVEEKKDKSRGRRRYH</sequence>
<evidence type="ECO:0000256" key="5">
    <source>
        <dbReference type="ARBA" id="ARBA00023242"/>
    </source>
</evidence>
<dbReference type="GO" id="GO:0005730">
    <property type="term" value="C:nucleolus"/>
    <property type="evidence" value="ECO:0007669"/>
    <property type="project" value="UniProtKB-SubCell"/>
</dbReference>
<comment type="similarity">
    <text evidence="2">Belongs to the NOP9 family.</text>
</comment>
<feature type="compositionally biased region" description="Basic residues" evidence="9">
    <location>
        <begin position="1"/>
        <end position="11"/>
    </location>
</feature>
<feature type="repeat" description="Pumilio" evidence="8">
    <location>
        <begin position="183"/>
        <end position="219"/>
    </location>
</feature>
<evidence type="ECO:0000256" key="2">
    <source>
        <dbReference type="ARBA" id="ARBA00005301"/>
    </source>
</evidence>
<evidence type="ECO:0000256" key="4">
    <source>
        <dbReference type="ARBA" id="ARBA00022737"/>
    </source>
</evidence>
<dbReference type="InterPro" id="IPR033133">
    <property type="entry name" value="PUM-HD"/>
</dbReference>
<dbReference type="GO" id="GO:0030688">
    <property type="term" value="C:preribosome, small subunit precursor"/>
    <property type="evidence" value="ECO:0007669"/>
    <property type="project" value="TreeGrafter"/>
</dbReference>
<dbReference type="GO" id="GO:0000480">
    <property type="term" value="P:endonucleolytic cleavage in 5'-ETS of tricistronic rRNA transcript (SSU-rRNA, 5.8S rRNA, LSU-rRNA)"/>
    <property type="evidence" value="ECO:0007669"/>
    <property type="project" value="TreeGrafter"/>
</dbReference>
<dbReference type="Pfam" id="PF22493">
    <property type="entry name" value="PUF_NOP9"/>
    <property type="match status" value="1"/>
</dbReference>
<dbReference type="SUPFAM" id="SSF48371">
    <property type="entry name" value="ARM repeat"/>
    <property type="match status" value="1"/>
</dbReference>
<accession>A0A1B2JHW6</accession>
<feature type="compositionally biased region" description="Basic and acidic residues" evidence="9">
    <location>
        <begin position="623"/>
        <end position="636"/>
    </location>
</feature>
<dbReference type="GO" id="GO:0010608">
    <property type="term" value="P:post-transcriptional regulation of gene expression"/>
    <property type="evidence" value="ECO:0007669"/>
    <property type="project" value="UniProtKB-ARBA"/>
</dbReference>
<dbReference type="InterPro" id="IPR011989">
    <property type="entry name" value="ARM-like"/>
</dbReference>
<dbReference type="GO" id="GO:0000472">
    <property type="term" value="P:endonucleolytic cleavage to generate mature 5'-end of SSU-rRNA from (SSU-rRNA, 5.8S rRNA, LSU-rRNA)"/>
    <property type="evidence" value="ECO:0007669"/>
    <property type="project" value="TreeGrafter"/>
</dbReference>
<name>A0A1B2JHW6_PICPA</name>
<keyword evidence="12" id="KW-1185">Reference proteome</keyword>
<dbReference type="PROSITE" id="PS50302">
    <property type="entry name" value="PUM"/>
    <property type="match status" value="1"/>
</dbReference>
<dbReference type="GO" id="GO:0000056">
    <property type="term" value="P:ribosomal small subunit export from nucleus"/>
    <property type="evidence" value="ECO:0007669"/>
    <property type="project" value="TreeGrafter"/>
</dbReference>
<dbReference type="InterPro" id="IPR016024">
    <property type="entry name" value="ARM-type_fold"/>
</dbReference>
<protein>
    <recommendedName>
        <fullName evidence="3">Nucleolar protein 9</fullName>
    </recommendedName>
    <alternativeName>
        <fullName evidence="6 7">Pumilio domain-containing protein NOP9</fullName>
    </alternativeName>
</protein>
<comment type="subcellular location">
    <subcellularLocation>
        <location evidence="1">Nucleus</location>
        <location evidence="1">Nucleolus</location>
    </subcellularLocation>
</comment>
<gene>
    <name evidence="11" type="primary">NOP9</name>
    <name evidence="11" type="ORF">ATY40_BA7504572</name>
</gene>
<evidence type="ECO:0000259" key="10">
    <source>
        <dbReference type="PROSITE" id="PS50303"/>
    </source>
</evidence>
<evidence type="ECO:0000256" key="8">
    <source>
        <dbReference type="PROSITE-ProRule" id="PRU00317"/>
    </source>
</evidence>